<dbReference type="AlphaFoldDB" id="A0A200PZ19"/>
<feature type="compositionally biased region" description="Low complexity" evidence="1">
    <location>
        <begin position="61"/>
        <end position="72"/>
    </location>
</feature>
<proteinExistence type="predicted"/>
<feature type="compositionally biased region" description="Polar residues" evidence="1">
    <location>
        <begin position="74"/>
        <end position="96"/>
    </location>
</feature>
<feature type="region of interest" description="Disordered" evidence="1">
    <location>
        <begin position="50"/>
        <end position="96"/>
    </location>
</feature>
<keyword evidence="3" id="KW-1185">Reference proteome</keyword>
<accession>A0A200PZ19</accession>
<evidence type="ECO:0000256" key="1">
    <source>
        <dbReference type="SAM" id="MobiDB-lite"/>
    </source>
</evidence>
<evidence type="ECO:0000313" key="2">
    <source>
        <dbReference type="EMBL" id="OVA03483.1"/>
    </source>
</evidence>
<organism evidence="2 3">
    <name type="scientific">Macleaya cordata</name>
    <name type="common">Five-seeded plume-poppy</name>
    <name type="synonym">Bocconia cordata</name>
    <dbReference type="NCBI Taxonomy" id="56857"/>
    <lineage>
        <taxon>Eukaryota</taxon>
        <taxon>Viridiplantae</taxon>
        <taxon>Streptophyta</taxon>
        <taxon>Embryophyta</taxon>
        <taxon>Tracheophyta</taxon>
        <taxon>Spermatophyta</taxon>
        <taxon>Magnoliopsida</taxon>
        <taxon>Ranunculales</taxon>
        <taxon>Papaveraceae</taxon>
        <taxon>Papaveroideae</taxon>
        <taxon>Macleaya</taxon>
    </lineage>
</organism>
<protein>
    <submittedName>
        <fullName evidence="2">Uncharacterized protein</fullName>
    </submittedName>
</protein>
<dbReference type="InParanoid" id="A0A200PZ19"/>
<reference evidence="2 3" key="1">
    <citation type="journal article" date="2017" name="Mol. Plant">
        <title>The Genome of Medicinal Plant Macleaya cordata Provides New Insights into Benzylisoquinoline Alkaloids Metabolism.</title>
        <authorList>
            <person name="Liu X."/>
            <person name="Liu Y."/>
            <person name="Huang P."/>
            <person name="Ma Y."/>
            <person name="Qing Z."/>
            <person name="Tang Q."/>
            <person name="Cao H."/>
            <person name="Cheng P."/>
            <person name="Zheng Y."/>
            <person name="Yuan Z."/>
            <person name="Zhou Y."/>
            <person name="Liu J."/>
            <person name="Tang Z."/>
            <person name="Zhuo Y."/>
            <person name="Zhang Y."/>
            <person name="Yu L."/>
            <person name="Huang J."/>
            <person name="Yang P."/>
            <person name="Peng Q."/>
            <person name="Zhang J."/>
            <person name="Jiang W."/>
            <person name="Zhang Z."/>
            <person name="Lin K."/>
            <person name="Ro D.K."/>
            <person name="Chen X."/>
            <person name="Xiong X."/>
            <person name="Shang Y."/>
            <person name="Huang S."/>
            <person name="Zeng J."/>
        </authorList>
    </citation>
    <scope>NUCLEOTIDE SEQUENCE [LARGE SCALE GENOMIC DNA]</scope>
    <source>
        <strain evidence="3">cv. BLH2017</strain>
        <tissue evidence="2">Root</tissue>
    </source>
</reference>
<name>A0A200PZ19_MACCD</name>
<comment type="caution">
    <text evidence="2">The sequence shown here is derived from an EMBL/GenBank/DDBJ whole genome shotgun (WGS) entry which is preliminary data.</text>
</comment>
<sequence length="105" mass="11396">MQLSILSGLDSAYDAVVTALTASLEHLNMDDFQAQLNAFEIRLEAQQQALQVPPPMANVAQSTNRSSTQRRSYPTGSNNNRSSPSYQQLQRASATTGCLCCCSKP</sequence>
<gene>
    <name evidence="2" type="ORF">BVC80_5993g2</name>
</gene>
<dbReference type="EMBL" id="MVGT01003682">
    <property type="protein sequence ID" value="OVA03483.1"/>
    <property type="molecule type" value="Genomic_DNA"/>
</dbReference>
<evidence type="ECO:0000313" key="3">
    <source>
        <dbReference type="Proteomes" id="UP000195402"/>
    </source>
</evidence>
<dbReference type="Proteomes" id="UP000195402">
    <property type="component" value="Unassembled WGS sequence"/>
</dbReference>